<accession>A0A0C2JAJ0</accession>
<evidence type="ECO:0000313" key="3">
    <source>
        <dbReference type="Proteomes" id="UP000031668"/>
    </source>
</evidence>
<feature type="region of interest" description="Disordered" evidence="1">
    <location>
        <begin position="57"/>
        <end position="81"/>
    </location>
</feature>
<dbReference type="EMBL" id="JWZT01000216">
    <property type="protein sequence ID" value="KII74864.1"/>
    <property type="molecule type" value="Genomic_DNA"/>
</dbReference>
<organism evidence="2 3">
    <name type="scientific">Thelohanellus kitauei</name>
    <name type="common">Myxosporean</name>
    <dbReference type="NCBI Taxonomy" id="669202"/>
    <lineage>
        <taxon>Eukaryota</taxon>
        <taxon>Metazoa</taxon>
        <taxon>Cnidaria</taxon>
        <taxon>Myxozoa</taxon>
        <taxon>Myxosporea</taxon>
        <taxon>Bivalvulida</taxon>
        <taxon>Platysporina</taxon>
        <taxon>Myxobolidae</taxon>
        <taxon>Thelohanellus</taxon>
    </lineage>
</organism>
<proteinExistence type="predicted"/>
<dbReference type="AlphaFoldDB" id="A0A0C2JAJ0"/>
<dbReference type="Proteomes" id="UP000031668">
    <property type="component" value="Unassembled WGS sequence"/>
</dbReference>
<protein>
    <submittedName>
        <fullName evidence="2">Uncharacterized protein</fullName>
    </submittedName>
</protein>
<evidence type="ECO:0000313" key="2">
    <source>
        <dbReference type="EMBL" id="KII74864.1"/>
    </source>
</evidence>
<name>A0A0C2JAJ0_THEKT</name>
<sequence length="168" mass="18685">MVRHQHAPCVRKLDAPLALLHVLEKNEQPSFSDLTGAIGIDSREQLTQELVRIPAPERPVAPPARPNSSANPMISPSRCRNTARASALRASPLFSPACTRRLEHKQRPLNAANFSQRLCQTILFWVRLLPEDKAHFAELADVAGLSLSAWVLDAMREKAKRQGKKEGE</sequence>
<dbReference type="OrthoDB" id="10656225at2759"/>
<comment type="caution">
    <text evidence="2">The sequence shown here is derived from an EMBL/GenBank/DDBJ whole genome shotgun (WGS) entry which is preliminary data.</text>
</comment>
<keyword evidence="3" id="KW-1185">Reference proteome</keyword>
<reference evidence="2 3" key="1">
    <citation type="journal article" date="2014" name="Genome Biol. Evol.">
        <title>The genome of the myxosporean Thelohanellus kitauei shows adaptations to nutrient acquisition within its fish host.</title>
        <authorList>
            <person name="Yang Y."/>
            <person name="Xiong J."/>
            <person name="Zhou Z."/>
            <person name="Huo F."/>
            <person name="Miao W."/>
            <person name="Ran C."/>
            <person name="Liu Y."/>
            <person name="Zhang J."/>
            <person name="Feng J."/>
            <person name="Wang M."/>
            <person name="Wang M."/>
            <person name="Wang L."/>
            <person name="Yao B."/>
        </authorList>
    </citation>
    <scope>NUCLEOTIDE SEQUENCE [LARGE SCALE GENOMIC DNA]</scope>
    <source>
        <strain evidence="2">Wuqing</strain>
    </source>
</reference>
<gene>
    <name evidence="2" type="ORF">RF11_00937</name>
</gene>
<evidence type="ECO:0000256" key="1">
    <source>
        <dbReference type="SAM" id="MobiDB-lite"/>
    </source>
</evidence>